<dbReference type="Proteomes" id="UP000464495">
    <property type="component" value="Chromosome"/>
</dbReference>
<keyword evidence="8" id="KW-1185">Reference proteome</keyword>
<feature type="transmembrane region" description="Helical" evidence="6">
    <location>
        <begin position="56"/>
        <end position="89"/>
    </location>
</feature>
<evidence type="ECO:0000256" key="1">
    <source>
        <dbReference type="ARBA" id="ARBA00004651"/>
    </source>
</evidence>
<name>A0A6P1T3L3_9RHOB</name>
<keyword evidence="4 6" id="KW-1133">Transmembrane helix</keyword>
<organism evidence="7 8">
    <name type="scientific">Algicella marina</name>
    <dbReference type="NCBI Taxonomy" id="2683284"/>
    <lineage>
        <taxon>Bacteria</taxon>
        <taxon>Pseudomonadati</taxon>
        <taxon>Pseudomonadota</taxon>
        <taxon>Alphaproteobacteria</taxon>
        <taxon>Rhodobacterales</taxon>
        <taxon>Paracoccaceae</taxon>
        <taxon>Algicella</taxon>
    </lineage>
</organism>
<dbReference type="PANTHER" id="PTHR30086">
    <property type="entry name" value="ARGININE EXPORTER PROTEIN ARGO"/>
    <property type="match status" value="1"/>
</dbReference>
<evidence type="ECO:0000256" key="4">
    <source>
        <dbReference type="ARBA" id="ARBA00022989"/>
    </source>
</evidence>
<dbReference type="EMBL" id="CP046620">
    <property type="protein sequence ID" value="QHQ36351.1"/>
    <property type="molecule type" value="Genomic_DNA"/>
</dbReference>
<evidence type="ECO:0000256" key="3">
    <source>
        <dbReference type="ARBA" id="ARBA00022692"/>
    </source>
</evidence>
<feature type="transmembrane region" description="Helical" evidence="6">
    <location>
        <begin position="146"/>
        <end position="171"/>
    </location>
</feature>
<evidence type="ECO:0000313" key="7">
    <source>
        <dbReference type="EMBL" id="QHQ36351.1"/>
    </source>
</evidence>
<dbReference type="Pfam" id="PF01810">
    <property type="entry name" value="LysE"/>
    <property type="match status" value="1"/>
</dbReference>
<dbReference type="GO" id="GO:0015171">
    <property type="term" value="F:amino acid transmembrane transporter activity"/>
    <property type="evidence" value="ECO:0007669"/>
    <property type="project" value="TreeGrafter"/>
</dbReference>
<dbReference type="KEGG" id="amaq:GO499_14785"/>
<reference evidence="7 8" key="1">
    <citation type="submission" date="2019-12" db="EMBL/GenBank/DDBJ databases">
        <title>Complete genome sequence of Algicella marina strain 9Alg 56(T) isolated from the red alga Tichocarpus crinitus.</title>
        <authorList>
            <person name="Kim S.-G."/>
            <person name="Nedashkovskaya O.I."/>
        </authorList>
    </citation>
    <scope>NUCLEOTIDE SEQUENCE [LARGE SCALE GENOMIC DNA]</scope>
    <source>
        <strain evidence="7 8">9Alg 56</strain>
    </source>
</reference>
<proteinExistence type="predicted"/>
<dbReference type="RefSeq" id="WP_161862898.1">
    <property type="nucleotide sequence ID" value="NZ_CP046620.1"/>
</dbReference>
<evidence type="ECO:0000256" key="5">
    <source>
        <dbReference type="ARBA" id="ARBA00023136"/>
    </source>
</evidence>
<evidence type="ECO:0000313" key="8">
    <source>
        <dbReference type="Proteomes" id="UP000464495"/>
    </source>
</evidence>
<keyword evidence="5 6" id="KW-0472">Membrane</keyword>
<dbReference type="PANTHER" id="PTHR30086:SF20">
    <property type="entry name" value="ARGININE EXPORTER PROTEIN ARGO-RELATED"/>
    <property type="match status" value="1"/>
</dbReference>
<accession>A0A6P1T3L3</accession>
<dbReference type="PIRSF" id="PIRSF006324">
    <property type="entry name" value="LeuE"/>
    <property type="match status" value="1"/>
</dbReference>
<feature type="transmembrane region" description="Helical" evidence="6">
    <location>
        <begin position="110"/>
        <end position="134"/>
    </location>
</feature>
<sequence>MFEMPVLMVFSVAALALAATPGPDMMLVAARSAAQGRLAGLLTYLGVSAGSFGHALMMALGLSQLFAVVPLAYDAVRLAGAAYLLFLAWQCFTRHRRLAMQPGPARPLSVWVMFRQGFLSNILNPKVALFYLALFPQFVVPEAGSVGLQILVLALILNVIALVVNGGVILIASRAGAYFAGRSKYRRTGDWLLGAVFAGLAARLAFDGQR</sequence>
<gene>
    <name evidence="7" type="ORF">GO499_14785</name>
</gene>
<keyword evidence="2" id="KW-1003">Cell membrane</keyword>
<evidence type="ECO:0000256" key="2">
    <source>
        <dbReference type="ARBA" id="ARBA00022475"/>
    </source>
</evidence>
<comment type="subcellular location">
    <subcellularLocation>
        <location evidence="1">Cell membrane</location>
        <topology evidence="1">Multi-pass membrane protein</topology>
    </subcellularLocation>
</comment>
<protein>
    <submittedName>
        <fullName evidence="7">LysE family translocator</fullName>
    </submittedName>
</protein>
<evidence type="ECO:0000256" key="6">
    <source>
        <dbReference type="SAM" id="Phobius"/>
    </source>
</evidence>
<dbReference type="AlphaFoldDB" id="A0A6P1T3L3"/>
<dbReference type="InterPro" id="IPR001123">
    <property type="entry name" value="LeuE-type"/>
</dbReference>
<dbReference type="GO" id="GO:0005886">
    <property type="term" value="C:plasma membrane"/>
    <property type="evidence" value="ECO:0007669"/>
    <property type="project" value="UniProtKB-SubCell"/>
</dbReference>
<keyword evidence="3 6" id="KW-0812">Transmembrane</keyword>